<evidence type="ECO:0000313" key="2">
    <source>
        <dbReference type="EMBL" id="QOW61156.1"/>
    </source>
</evidence>
<sequence length="571" mass="65900">MDSTTEIDLDELLKDVVVPAKGGTGTVSMPDSQNFSFNDDSKTVFPEIKTGGISKDTMFSNAPEAIGERRRDASEVDLALTGFEKIEKFYEDKPHTLFDSSEFYKTVLKGEGENAQRLHTALTKFLTATDPKDRGVFKQQVESAYWNFVSEMVTKIASAKASKEKQYAVRYGLVLPTLLTTSQKDLFAKIIDENSYCEAVYYLDEWFREIGCGKISPSATDEVKVSKKDDNSRFNQLLEKAKGKFQTAENLLRAKSEEISRFEDSIKQYISEIFSHDIKGNISGVKTVYSESQKQQIGQVNERLKKLLNLDKELQRFYEEYKEADADVRSLREKADATGGEATNVSGATGEYDTVRQMAKMTCGRKGNHFPILSREYFRSTSNDVGTRENVLRELRWIESIDVQAYCRQYKNQLNRIPPFVILLPTYGDIGFCWEPFDRYNRVTSRGRIAIPMYPKSLRVSLLMAIADLRWQVAKEKASYYWMEEGLTGNYYQWFQNQKLKGDIKEYFIQDYITWMVKESEGIQKVDKEVREVFWRYMPFSDAVKAKLKDRALVYQELCQRDLNRQMSDGY</sequence>
<feature type="coiled-coil region" evidence="1">
    <location>
        <begin position="238"/>
        <end position="334"/>
    </location>
</feature>
<reference evidence="2 3" key="1">
    <citation type="submission" date="2020-09" db="EMBL/GenBank/DDBJ databases">
        <title>Characterization of Treponema spp. from bovine digital dermatitis in Korea.</title>
        <authorList>
            <person name="Espiritu H.M."/>
            <person name="Cho Y.I."/>
            <person name="Mamuad L."/>
        </authorList>
    </citation>
    <scope>NUCLEOTIDE SEQUENCE [LARGE SCALE GENOMIC DNA]</scope>
    <source>
        <strain evidence="2 3">KS1</strain>
    </source>
</reference>
<accession>A0A7S7AXH6</accession>
<keyword evidence="1" id="KW-0175">Coiled coil</keyword>
<dbReference type="EMBL" id="CP061839">
    <property type="protein sequence ID" value="QOW61156.1"/>
    <property type="molecule type" value="Genomic_DNA"/>
</dbReference>
<evidence type="ECO:0000313" key="3">
    <source>
        <dbReference type="Proteomes" id="UP000593915"/>
    </source>
</evidence>
<proteinExistence type="predicted"/>
<protein>
    <submittedName>
        <fullName evidence="2">Uncharacterized protein</fullName>
    </submittedName>
</protein>
<organism evidence="2 3">
    <name type="scientific">Treponema pedis</name>
    <dbReference type="NCBI Taxonomy" id="409322"/>
    <lineage>
        <taxon>Bacteria</taxon>
        <taxon>Pseudomonadati</taxon>
        <taxon>Spirochaetota</taxon>
        <taxon>Spirochaetia</taxon>
        <taxon>Spirochaetales</taxon>
        <taxon>Treponemataceae</taxon>
        <taxon>Treponema</taxon>
    </lineage>
</organism>
<dbReference type="Proteomes" id="UP000593915">
    <property type="component" value="Chromosome"/>
</dbReference>
<gene>
    <name evidence="2" type="ORF">IFE08_01720</name>
</gene>
<name>A0A7S7AXH6_9SPIR</name>
<evidence type="ECO:0000256" key="1">
    <source>
        <dbReference type="SAM" id="Coils"/>
    </source>
</evidence>
<dbReference type="AlphaFoldDB" id="A0A7S7AXH6"/>